<feature type="domain" description="Outer membrane-associated lipoprotein TP0453" evidence="2">
    <location>
        <begin position="30"/>
        <end position="240"/>
    </location>
</feature>
<comment type="caution">
    <text evidence="3">The sequence shown here is derived from an EMBL/GenBank/DDBJ whole genome shotgun (WGS) entry which is preliminary data.</text>
</comment>
<evidence type="ECO:0000313" key="3">
    <source>
        <dbReference type="EMBL" id="MBU3850417.1"/>
    </source>
</evidence>
<evidence type="ECO:0000256" key="1">
    <source>
        <dbReference type="SAM" id="SignalP"/>
    </source>
</evidence>
<dbReference type="Proteomes" id="UP000823914">
    <property type="component" value="Unassembled WGS sequence"/>
</dbReference>
<reference evidence="3" key="2">
    <citation type="submission" date="2021-04" db="EMBL/GenBank/DDBJ databases">
        <authorList>
            <person name="Gilroy R."/>
        </authorList>
    </citation>
    <scope>NUCLEOTIDE SEQUENCE</scope>
    <source>
        <strain evidence="3">Gambia15-2214</strain>
    </source>
</reference>
<dbReference type="EMBL" id="JAHLFV010000179">
    <property type="protein sequence ID" value="MBU3850417.1"/>
    <property type="molecule type" value="Genomic_DNA"/>
</dbReference>
<name>A0A9E2L2P1_9SPIR</name>
<gene>
    <name evidence="3" type="ORF">IAA16_07620</name>
</gene>
<proteinExistence type="predicted"/>
<keyword evidence="1" id="KW-0732">Signal</keyword>
<feature type="signal peptide" evidence="1">
    <location>
        <begin position="1"/>
        <end position="27"/>
    </location>
</feature>
<reference evidence="3" key="1">
    <citation type="journal article" date="2021" name="PeerJ">
        <title>Extensive microbial diversity within the chicken gut microbiome revealed by metagenomics and culture.</title>
        <authorList>
            <person name="Gilroy R."/>
            <person name="Ravi A."/>
            <person name="Getino M."/>
            <person name="Pursley I."/>
            <person name="Horton D.L."/>
            <person name="Alikhan N.F."/>
            <person name="Baker D."/>
            <person name="Gharbi K."/>
            <person name="Hall N."/>
            <person name="Watson M."/>
            <person name="Adriaenssens E.M."/>
            <person name="Foster-Nyarko E."/>
            <person name="Jarju S."/>
            <person name="Secka A."/>
            <person name="Antonio M."/>
            <person name="Oren A."/>
            <person name="Chaudhuri R.R."/>
            <person name="La Ragione R."/>
            <person name="Hildebrand F."/>
            <person name="Pallen M.J."/>
        </authorList>
    </citation>
    <scope>NUCLEOTIDE SEQUENCE</scope>
    <source>
        <strain evidence="3">Gambia15-2214</strain>
    </source>
</reference>
<sequence length="307" mass="34224">MKKCRVILSTLILTVVFLSGCATTNRADTRVKLLNVLPENSDIYLYFPVKENAFLASRIFQTFFPSISSGDREDLINRCVALYVAVKEDKATILVEGSFPSIGVNVALSEKNGWTKQKDSSLPGTDTYYMYKDLSYKIAFPTSSLCIISYDLHAVLTKYDLVVKNGIYDFNPLLFPPGSMADENLKAVDFYVDDSFDLFTSTFIGKLPIELPLGKMYGRFIALQDEKNVSKSHESLYDFYGYFILPDAKVAIPTASALKLLGRTMGYNLSITHQDTLMEISGISISADTLAEFISSYIQFFGGRNGV</sequence>
<accession>A0A9E2L2P1</accession>
<dbReference type="AlphaFoldDB" id="A0A9E2L2P1"/>
<dbReference type="InterPro" id="IPR049340">
    <property type="entry name" value="TP0453"/>
</dbReference>
<dbReference type="Pfam" id="PF20740">
    <property type="entry name" value="TP0453"/>
    <property type="match status" value="1"/>
</dbReference>
<organism evidence="3 4">
    <name type="scientific">Candidatus Treponema excrementipullorum</name>
    <dbReference type="NCBI Taxonomy" id="2838768"/>
    <lineage>
        <taxon>Bacteria</taxon>
        <taxon>Pseudomonadati</taxon>
        <taxon>Spirochaetota</taxon>
        <taxon>Spirochaetia</taxon>
        <taxon>Spirochaetales</taxon>
        <taxon>Treponemataceae</taxon>
        <taxon>Treponema</taxon>
    </lineage>
</organism>
<dbReference type="PROSITE" id="PS51257">
    <property type="entry name" value="PROKAR_LIPOPROTEIN"/>
    <property type="match status" value="1"/>
</dbReference>
<evidence type="ECO:0000313" key="4">
    <source>
        <dbReference type="Proteomes" id="UP000823914"/>
    </source>
</evidence>
<evidence type="ECO:0000259" key="2">
    <source>
        <dbReference type="Pfam" id="PF20740"/>
    </source>
</evidence>
<feature type="chain" id="PRO_5038550747" description="Outer membrane-associated lipoprotein TP0453 domain-containing protein" evidence="1">
    <location>
        <begin position="28"/>
        <end position="307"/>
    </location>
</feature>
<protein>
    <recommendedName>
        <fullName evidence="2">Outer membrane-associated lipoprotein TP0453 domain-containing protein</fullName>
    </recommendedName>
</protein>